<reference evidence="1" key="1">
    <citation type="submission" date="2024-02" db="EMBL/GenBank/DDBJ databases">
        <authorList>
            <consortium name="ELIXIR-Norway"/>
            <consortium name="Elixir Norway"/>
        </authorList>
    </citation>
    <scope>NUCLEOTIDE SEQUENCE</scope>
</reference>
<gene>
    <name evidence="1" type="ORF">CSSPJE1EN1_LOCUS29380</name>
</gene>
<protein>
    <recommendedName>
        <fullName evidence="3">O-fucosyltransferase family protein</fullName>
    </recommendedName>
</protein>
<dbReference type="EMBL" id="CAXAQS010000961">
    <property type="protein sequence ID" value="CAK9254002.1"/>
    <property type="molecule type" value="Genomic_DNA"/>
</dbReference>
<evidence type="ECO:0000313" key="1">
    <source>
        <dbReference type="EMBL" id="CAK9254002.1"/>
    </source>
</evidence>
<name>A0ABP0VHV3_9BRYO</name>
<comment type="caution">
    <text evidence="1">The sequence shown here is derived from an EMBL/GenBank/DDBJ whole genome shotgun (WGS) entry which is preliminary data.</text>
</comment>
<organism evidence="1 2">
    <name type="scientific">Sphagnum jensenii</name>
    <dbReference type="NCBI Taxonomy" id="128206"/>
    <lineage>
        <taxon>Eukaryota</taxon>
        <taxon>Viridiplantae</taxon>
        <taxon>Streptophyta</taxon>
        <taxon>Embryophyta</taxon>
        <taxon>Bryophyta</taxon>
        <taxon>Sphagnophytina</taxon>
        <taxon>Sphagnopsida</taxon>
        <taxon>Sphagnales</taxon>
        <taxon>Sphagnaceae</taxon>
        <taxon>Sphagnum</taxon>
    </lineage>
</organism>
<evidence type="ECO:0000313" key="2">
    <source>
        <dbReference type="Proteomes" id="UP001497444"/>
    </source>
</evidence>
<keyword evidence="2" id="KW-1185">Reference proteome</keyword>
<evidence type="ECO:0008006" key="3">
    <source>
        <dbReference type="Google" id="ProtNLM"/>
    </source>
</evidence>
<sequence length="133" mass="14857">MLVVGEADVTRTNSVPYNTMWRNKNRAGRREGLESAEATLVHNVASLVAKIGGTRRYLILHLRASRAFLFHSLPRWHAAILDKIQQMTRRLSPETASDVGLFIRGHCLRKHKTQLSGQKGTLSGLKGALTLQM</sequence>
<proteinExistence type="predicted"/>
<dbReference type="Proteomes" id="UP001497444">
    <property type="component" value="Unassembled WGS sequence"/>
</dbReference>
<accession>A0ABP0VHV3</accession>